<comment type="caution">
    <text evidence="1">The sequence shown here is derived from an EMBL/GenBank/DDBJ whole genome shotgun (WGS) entry which is preliminary data.</text>
</comment>
<keyword evidence="2" id="KW-1185">Reference proteome</keyword>
<protein>
    <submittedName>
        <fullName evidence="1">Uncharacterized protein</fullName>
    </submittedName>
</protein>
<evidence type="ECO:0000313" key="1">
    <source>
        <dbReference type="EMBL" id="KAI4327974.1"/>
    </source>
</evidence>
<name>A0ACB9MV65_BAUVA</name>
<sequence length="692" mass="80308">MEKTRSDQVVLFVDQFNHKAPSMDTESDQTAAAYEKPKHPLRVKTLNRLSFSKPKSRFQEYHYAPTSKLTISEESDIQPSIKFSSSDEDDDDDDEKWNEEEIEEDGGEYGHKLHQKKKKRKIPLRHVVEWALFLIILTCLVCSLTITSISNKLLWGLEVWKWCLMIMVTFSGRLVSGWVMAVIVFFIELNFMLREKVLYFIYGVRRSFRNCLWLALVLLAYWTLISDGVHKKDHKILDKGFQALVAVLIGAIIWLMKIVLVKLLASSFHVATYFDRMKESVFHHYILDTLSGPPMEETEEMEHRNLSASKSLPARWKEKRYGSQRIDMEKLRKLSMESRASAWSVKRLVNYVRSSGLSTISRTVDDFGTAESEINSEWEARNCAQRIFKNVAKPGAKYIEEEDLMRFLKRVEIHTIFPFFEGALETGKISRSSLRNWVVRAYFERKALAQSLNDTKTAVQQLHRLASGVVVVIIVIVFLLVMEWATLSVILVFMTQIVLVGVAFQGTCRTVLEAIIFVFVMHPFDIGDRCVIDGVQMIVEEMNILTTVFLRYDNEKIYYPNSVLLNKPISNFYRSPEMCDVIDFTIDVSTPMEIIIALKKSIQTYIESKPKYWNPKHSVIVKEIENVDKLKLSLCVQHTINHQNYGERNNRMTELLLELKKIFETHGVKYHVLPQELHITKMVNIENGRVLF</sequence>
<gene>
    <name evidence="1" type="ORF">L6164_020376</name>
</gene>
<evidence type="ECO:0000313" key="2">
    <source>
        <dbReference type="Proteomes" id="UP000828941"/>
    </source>
</evidence>
<proteinExistence type="predicted"/>
<accession>A0ACB9MV65</accession>
<dbReference type="Proteomes" id="UP000828941">
    <property type="component" value="Chromosome 8"/>
</dbReference>
<dbReference type="EMBL" id="CM039433">
    <property type="protein sequence ID" value="KAI4327974.1"/>
    <property type="molecule type" value="Genomic_DNA"/>
</dbReference>
<organism evidence="1 2">
    <name type="scientific">Bauhinia variegata</name>
    <name type="common">Purple orchid tree</name>
    <name type="synonym">Phanera variegata</name>
    <dbReference type="NCBI Taxonomy" id="167791"/>
    <lineage>
        <taxon>Eukaryota</taxon>
        <taxon>Viridiplantae</taxon>
        <taxon>Streptophyta</taxon>
        <taxon>Embryophyta</taxon>
        <taxon>Tracheophyta</taxon>
        <taxon>Spermatophyta</taxon>
        <taxon>Magnoliopsida</taxon>
        <taxon>eudicotyledons</taxon>
        <taxon>Gunneridae</taxon>
        <taxon>Pentapetalae</taxon>
        <taxon>rosids</taxon>
        <taxon>fabids</taxon>
        <taxon>Fabales</taxon>
        <taxon>Fabaceae</taxon>
        <taxon>Cercidoideae</taxon>
        <taxon>Cercideae</taxon>
        <taxon>Bauhiniinae</taxon>
        <taxon>Bauhinia</taxon>
    </lineage>
</organism>
<reference evidence="1 2" key="1">
    <citation type="journal article" date="2022" name="DNA Res.">
        <title>Chromosomal-level genome assembly of the orchid tree Bauhinia variegata (Leguminosae; Cercidoideae) supports the allotetraploid origin hypothesis of Bauhinia.</title>
        <authorList>
            <person name="Zhong Y."/>
            <person name="Chen Y."/>
            <person name="Zheng D."/>
            <person name="Pang J."/>
            <person name="Liu Y."/>
            <person name="Luo S."/>
            <person name="Meng S."/>
            <person name="Qian L."/>
            <person name="Wei D."/>
            <person name="Dai S."/>
            <person name="Zhou R."/>
        </authorList>
    </citation>
    <scope>NUCLEOTIDE SEQUENCE [LARGE SCALE GENOMIC DNA]</scope>
    <source>
        <strain evidence="1">BV-YZ2020</strain>
    </source>
</reference>